<gene>
    <name evidence="1" type="ORF">DSO57_1038370</name>
</gene>
<organism evidence="1 2">
    <name type="scientific">Entomophthora muscae</name>
    <dbReference type="NCBI Taxonomy" id="34485"/>
    <lineage>
        <taxon>Eukaryota</taxon>
        <taxon>Fungi</taxon>
        <taxon>Fungi incertae sedis</taxon>
        <taxon>Zoopagomycota</taxon>
        <taxon>Entomophthoromycotina</taxon>
        <taxon>Entomophthoromycetes</taxon>
        <taxon>Entomophthorales</taxon>
        <taxon>Entomophthoraceae</taxon>
        <taxon>Entomophthora</taxon>
    </lineage>
</organism>
<dbReference type="EMBL" id="QTSX02004739">
    <property type="protein sequence ID" value="KAJ9063682.1"/>
    <property type="molecule type" value="Genomic_DNA"/>
</dbReference>
<accession>A0ACC2SMS5</accession>
<reference evidence="1" key="1">
    <citation type="submission" date="2022-04" db="EMBL/GenBank/DDBJ databases">
        <title>Genome of the entomopathogenic fungus Entomophthora muscae.</title>
        <authorList>
            <person name="Elya C."/>
            <person name="Lovett B.R."/>
            <person name="Lee E."/>
            <person name="Macias A.M."/>
            <person name="Hajek A.E."/>
            <person name="De Bivort B.L."/>
            <person name="Kasson M.T."/>
            <person name="De Fine Licht H.H."/>
            <person name="Stajich J.E."/>
        </authorList>
    </citation>
    <scope>NUCLEOTIDE SEQUENCE</scope>
    <source>
        <strain evidence="1">Berkeley</strain>
    </source>
</reference>
<proteinExistence type="predicted"/>
<evidence type="ECO:0000313" key="1">
    <source>
        <dbReference type="EMBL" id="KAJ9063682.1"/>
    </source>
</evidence>
<comment type="caution">
    <text evidence="1">The sequence shown here is derived from an EMBL/GenBank/DDBJ whole genome shotgun (WGS) entry which is preliminary data.</text>
</comment>
<name>A0ACC2SMS5_9FUNG</name>
<dbReference type="Proteomes" id="UP001165960">
    <property type="component" value="Unassembled WGS sequence"/>
</dbReference>
<sequence>MSTFQEQERHTCIRDYKEGQDVPAGLVIYDNILLSIKQYNNLKACRLLPTAPTTTGPQQPEIPNIVFQCLCTAKIGAFAGLRQENASLWINSTQFKFEQVDCPQILWVIEIALCVTGTTSRFISK</sequence>
<evidence type="ECO:0000313" key="2">
    <source>
        <dbReference type="Proteomes" id="UP001165960"/>
    </source>
</evidence>
<keyword evidence="2" id="KW-1185">Reference proteome</keyword>
<protein>
    <submittedName>
        <fullName evidence="1">Uncharacterized protein</fullName>
    </submittedName>
</protein>